<dbReference type="AlphaFoldDB" id="A0A0H3EFZ2"/>
<sequence>MEDMGYTSIESMFNNYKCYYDFLLTHNEISFANDYKSQFSKVMLLACASYFETLVVTKIHCMLNPSQCNLTHDFIDNKALTRQYHTLFDWKKRNANQFFSFFGPKFKEFMIEKVKSSTELTKSISDFMEIGELRNKLAHNNYATFVLESTAEEIYNKFLNAHSFVSQLDTFSTQFREQIGEQ</sequence>
<dbReference type="RefSeq" id="WP_000389900.1">
    <property type="nucleotide sequence ID" value="NC_017634.1"/>
</dbReference>
<evidence type="ECO:0000259" key="1">
    <source>
        <dbReference type="Pfam" id="PF18735"/>
    </source>
</evidence>
<dbReference type="InterPro" id="IPR041519">
    <property type="entry name" value="HEPN_RiboL-PSP"/>
</dbReference>
<proteinExistence type="predicted"/>
<evidence type="ECO:0000313" key="2">
    <source>
        <dbReference type="EMBL" id="ADR26585.1"/>
    </source>
</evidence>
<evidence type="ECO:0000313" key="3">
    <source>
        <dbReference type="Proteomes" id="UP000008614"/>
    </source>
</evidence>
<dbReference type="HOGENOM" id="CLU_118475_0_0_6"/>
<dbReference type="Pfam" id="PF18735">
    <property type="entry name" value="HEPN_RiboL-PSP"/>
    <property type="match status" value="1"/>
</dbReference>
<feature type="domain" description="RiboL-PSP-HEPN" evidence="1">
    <location>
        <begin position="24"/>
        <end position="169"/>
    </location>
</feature>
<dbReference type="EMBL" id="CP001855">
    <property type="protein sequence ID" value="ADR26585.1"/>
    <property type="molecule type" value="Genomic_DNA"/>
</dbReference>
<dbReference type="Proteomes" id="UP000008614">
    <property type="component" value="Chromosome"/>
</dbReference>
<reference evidence="2 3" key="1">
    <citation type="journal article" date="2010" name="BMC Genomics">
        <title>Genome sequence of adherent-invasive Escherichia coli and comparative genomic analysis with other E. coli pathotypes.</title>
        <authorList>
            <person name="Nash J.H."/>
            <person name="Villegas A."/>
            <person name="Kropinski A.M."/>
            <person name="Aguilar-Valenzuela R."/>
            <person name="Konczy P."/>
            <person name="Mascarenhas M."/>
            <person name="Ziebell K."/>
            <person name="Torres A.G."/>
            <person name="Karmali M.A."/>
            <person name="Coombes B.K."/>
        </authorList>
    </citation>
    <scope>NUCLEOTIDE SEQUENCE [LARGE SCALE GENOMIC DNA]</scope>
    <source>
        <strain evidence="3">NRG 857C / AIEC</strain>
    </source>
</reference>
<keyword evidence="3" id="KW-1185">Reference proteome</keyword>
<accession>A0A0H3EFZ2</accession>
<gene>
    <name evidence="2" type="ordered locus">NRG857_05780</name>
</gene>
<name>A0A0H3EFZ2_ECO8N</name>
<organism evidence="2 3">
    <name type="scientific">Escherichia coli O83:H1 (strain NRG 857C / AIEC)</name>
    <dbReference type="NCBI Taxonomy" id="685038"/>
    <lineage>
        <taxon>Bacteria</taxon>
        <taxon>Pseudomonadati</taxon>
        <taxon>Pseudomonadota</taxon>
        <taxon>Gammaproteobacteria</taxon>
        <taxon>Enterobacterales</taxon>
        <taxon>Enterobacteriaceae</taxon>
        <taxon>Escherichia</taxon>
    </lineage>
</organism>
<protein>
    <recommendedName>
        <fullName evidence="1">RiboL-PSP-HEPN domain-containing protein</fullName>
    </recommendedName>
</protein>
<dbReference type="KEGG" id="eln:NRG857_05780"/>